<reference evidence="5 6" key="1">
    <citation type="submission" date="2019-04" db="EMBL/GenBank/DDBJ databases">
        <authorList>
            <consortium name="DOE Joint Genome Institute"/>
            <person name="Mondo S."/>
            <person name="Kjaerbolling I."/>
            <person name="Vesth T."/>
            <person name="Frisvad J.C."/>
            <person name="Nybo J.L."/>
            <person name="Theobald S."/>
            <person name="Kildgaard S."/>
            <person name="Isbrandt T."/>
            <person name="Kuo A."/>
            <person name="Sato A."/>
            <person name="Lyhne E.K."/>
            <person name="Kogle M.E."/>
            <person name="Wiebenga A."/>
            <person name="Kun R.S."/>
            <person name="Lubbers R.J."/>
            <person name="Makela M.R."/>
            <person name="Barry K."/>
            <person name="Chovatia M."/>
            <person name="Clum A."/>
            <person name="Daum C."/>
            <person name="Haridas S."/>
            <person name="He G."/>
            <person name="LaButti K."/>
            <person name="Lipzen A."/>
            <person name="Riley R."/>
            <person name="Salamov A."/>
            <person name="Simmons B.A."/>
            <person name="Magnuson J.K."/>
            <person name="Henrissat B."/>
            <person name="Mortensen U.H."/>
            <person name="Larsen T.O."/>
            <person name="Devries R.P."/>
            <person name="Grigoriev I.V."/>
            <person name="Machida M."/>
            <person name="Baker S.E."/>
            <person name="Andersen M.R."/>
            <person name="Cantor M.N."/>
            <person name="Hua S.X."/>
        </authorList>
    </citation>
    <scope>NUCLEOTIDE SEQUENCE [LARGE SCALE GENOMIC DNA]</scope>
    <source>
        <strain evidence="5 6">CBS 117616</strain>
    </source>
</reference>
<dbReference type="Gene3D" id="1.20.1250.20">
    <property type="entry name" value="MFS general substrate transporter like domains"/>
    <property type="match status" value="2"/>
</dbReference>
<evidence type="ECO:0000313" key="6">
    <source>
        <dbReference type="Proteomes" id="UP000325395"/>
    </source>
</evidence>
<accession>A0ABQ6WSR2</accession>
<feature type="transmembrane region" description="Helical" evidence="4">
    <location>
        <begin position="149"/>
        <end position="166"/>
    </location>
</feature>
<keyword evidence="6" id="KW-1185">Reference proteome</keyword>
<keyword evidence="4" id="KW-0472">Membrane</keyword>
<feature type="transmembrane region" description="Helical" evidence="4">
    <location>
        <begin position="89"/>
        <end position="109"/>
    </location>
</feature>
<dbReference type="InterPro" id="IPR036259">
    <property type="entry name" value="MFS_trans_sf"/>
</dbReference>
<dbReference type="InterPro" id="IPR011701">
    <property type="entry name" value="MFS"/>
</dbReference>
<keyword evidence="4" id="KW-1133">Transmembrane helix</keyword>
<feature type="transmembrane region" description="Helical" evidence="4">
    <location>
        <begin position="298"/>
        <end position="318"/>
    </location>
</feature>
<organism evidence="5 6">
    <name type="scientific">Aspergillus pseudocaelatus</name>
    <dbReference type="NCBI Taxonomy" id="1825620"/>
    <lineage>
        <taxon>Eukaryota</taxon>
        <taxon>Fungi</taxon>
        <taxon>Dikarya</taxon>
        <taxon>Ascomycota</taxon>
        <taxon>Pezizomycotina</taxon>
        <taxon>Eurotiomycetes</taxon>
        <taxon>Eurotiomycetidae</taxon>
        <taxon>Eurotiales</taxon>
        <taxon>Aspergillaceae</taxon>
        <taxon>Aspergillus</taxon>
        <taxon>Aspergillus subgen. Circumdati</taxon>
    </lineage>
</organism>
<name>A0ABQ6WSR2_9EURO</name>
<feature type="transmembrane region" description="Helical" evidence="4">
    <location>
        <begin position="238"/>
        <end position="257"/>
    </location>
</feature>
<feature type="transmembrane region" description="Helical" evidence="4">
    <location>
        <begin position="269"/>
        <end position="291"/>
    </location>
</feature>
<dbReference type="Proteomes" id="UP000325395">
    <property type="component" value="Unassembled WGS sequence"/>
</dbReference>
<feature type="transmembrane region" description="Helical" evidence="4">
    <location>
        <begin position="178"/>
        <end position="199"/>
    </location>
</feature>
<feature type="transmembrane region" description="Helical" evidence="4">
    <location>
        <begin position="400"/>
        <end position="422"/>
    </location>
</feature>
<feature type="transmembrane region" description="Helical" evidence="4">
    <location>
        <begin position="324"/>
        <end position="346"/>
    </location>
</feature>
<comment type="similarity">
    <text evidence="2">Belongs to the major facilitator superfamily. Monocarboxylate porter (TC 2.A.1.13) family.</text>
</comment>
<sequence>MDEPVVRYELQPVQFRDNVQDQGDDDQTTALRGFPLPPVDKGKDAWLCLVGACLLEMRVWGEFPFSFGVFQDYYTTTEPFAQYASRVSLVGSCSMGILYLASPFSLFILQRWPGLCRISSVAGLVIAVVGILSSAFATTVWQLLATQGIIYPIGACTLYYPVLIYINECFMRRKGLAYGICWAGSGLAGIIFPFIVSAALSRYSYRTTVCAWAVIMVLLVCPFLPFVKPRTPVSAAQLGSIVQSLGYFAPTLYLPTYSRLVVGESGFGITAPLTLMNADITIGFILMGFLIDRWHVANVIFLATVFTVLAVFAIWGMSVSLSPLLLFAIVYGIFAGSASATWPGIIQAVKETEQTAPTGIILGLLTAGRGVGSIACGPISELLTNAEWPFIAKPGSLGYGTNFGSLIVFTGVTAVFGALGFVSRRLGAWILEGAIQDCRIVPIWLKPLRREWGRSSTGTHQAEQGARGGGAVKTFRSY</sequence>
<dbReference type="EMBL" id="ML735711">
    <property type="protein sequence ID" value="KAE8420145.1"/>
    <property type="molecule type" value="Genomic_DNA"/>
</dbReference>
<keyword evidence="4" id="KW-0812">Transmembrane</keyword>
<dbReference type="PANTHER" id="PTHR11360">
    <property type="entry name" value="MONOCARBOXYLATE TRANSPORTER"/>
    <property type="match status" value="1"/>
</dbReference>
<dbReference type="Pfam" id="PF07690">
    <property type="entry name" value="MFS_1"/>
    <property type="match status" value="1"/>
</dbReference>
<evidence type="ECO:0000256" key="4">
    <source>
        <dbReference type="SAM" id="Phobius"/>
    </source>
</evidence>
<evidence type="ECO:0000313" key="5">
    <source>
        <dbReference type="EMBL" id="KAE8420145.1"/>
    </source>
</evidence>
<feature type="transmembrane region" description="Helical" evidence="4">
    <location>
        <begin position="358"/>
        <end position="380"/>
    </location>
</feature>
<protein>
    <submittedName>
        <fullName evidence="5">Major facilitator superfamily domain-containing protein</fullName>
    </submittedName>
</protein>
<evidence type="ECO:0000256" key="3">
    <source>
        <dbReference type="SAM" id="MobiDB-lite"/>
    </source>
</evidence>
<proteinExistence type="inferred from homology"/>
<comment type="subcellular location">
    <subcellularLocation>
        <location evidence="1">Membrane</location>
        <topology evidence="1">Multi-pass membrane protein</topology>
    </subcellularLocation>
</comment>
<evidence type="ECO:0000256" key="1">
    <source>
        <dbReference type="ARBA" id="ARBA00004141"/>
    </source>
</evidence>
<dbReference type="PANTHER" id="PTHR11360:SF287">
    <property type="entry name" value="MFS MONOCARBOXYLATE TRANSPORTER"/>
    <property type="match status" value="1"/>
</dbReference>
<feature type="region of interest" description="Disordered" evidence="3">
    <location>
        <begin position="455"/>
        <end position="478"/>
    </location>
</feature>
<dbReference type="InterPro" id="IPR050327">
    <property type="entry name" value="Proton-linked_MCT"/>
</dbReference>
<feature type="transmembrane region" description="Helical" evidence="4">
    <location>
        <begin position="121"/>
        <end position="143"/>
    </location>
</feature>
<feature type="transmembrane region" description="Helical" evidence="4">
    <location>
        <begin position="205"/>
        <end position="226"/>
    </location>
</feature>
<gene>
    <name evidence="5" type="ORF">BDV36DRAFT_281708</name>
</gene>
<evidence type="ECO:0000256" key="2">
    <source>
        <dbReference type="ARBA" id="ARBA00006727"/>
    </source>
</evidence>
<dbReference type="SUPFAM" id="SSF103473">
    <property type="entry name" value="MFS general substrate transporter"/>
    <property type="match status" value="1"/>
</dbReference>